<accession>A0AAF1AL43</accession>
<dbReference type="KEGG" id="dcr:108223879"/>
<keyword evidence="5" id="KW-0175">Coiled coil</keyword>
<sequence length="607" mass="68957">MEFLGEDGKGYELARKLETHGVWRQWLGDSIYTSFVNNLSSQSNWNNFMKTDTSKTRAQIELQLRVRALLFDKASISLYLNSNHSASSSSSPSVISKLNPNYLKLHGDDIYFTLENSSPQRDGVLATNTASLKAHSKASFGIGARYGESDTDSMSHKFPDSWYSQFFEKYRVSKPYRLSFGDGDTDKRTPEQMSAYLNVAEKHKKRRIVFKDDQNTAFGNNVFEISNLRSNSVVDDLGTSDNENLFFPETMFTVNCVPDSVLPPSTGAEDNKKVDFNGILDTLPQVKTKSPIMIERLGIRPEYLNMDKKNLSKEQALEMSKKVIAHTLKNVGFESASEESLEILSQLLSGHICKLGRILKVLSDNYRKQYSAMELIKMFLQTTGHSNLGALAQLVKDNSRNYAQQTQQLQNLQSQMQLQQQAFIRQPQQMSRELHPQLQHMVQPQNLTLQQQQQLMRRRQPPTSQRPMMNVNTGFNNSNMDKERPMLQVKIENTTDFPIDNTFTTMNSRHSQMQFRQQQMTAMSALQAQAQAQAGNQFRSLASLQVPQMQMQTQMQTPMQAQMQTQMQTQSLGMVRAPPVKVEGFSELMGGDASLKHDENKLTSPSK</sequence>
<evidence type="ECO:0000256" key="2">
    <source>
        <dbReference type="ARBA" id="ARBA00023015"/>
    </source>
</evidence>
<evidence type="ECO:0000256" key="4">
    <source>
        <dbReference type="ARBA" id="ARBA00023242"/>
    </source>
</evidence>
<evidence type="ECO:0000256" key="5">
    <source>
        <dbReference type="SAM" id="Coils"/>
    </source>
</evidence>
<keyword evidence="9" id="KW-1185">Reference proteome</keyword>
<dbReference type="InterPro" id="IPR006565">
    <property type="entry name" value="BTP"/>
</dbReference>
<evidence type="ECO:0000256" key="6">
    <source>
        <dbReference type="SAM" id="MobiDB-lite"/>
    </source>
</evidence>
<dbReference type="Proteomes" id="UP000077755">
    <property type="component" value="Chromosome 1"/>
</dbReference>
<gene>
    <name evidence="8" type="ORF">DCAR_0103650</name>
</gene>
<protein>
    <recommendedName>
        <fullName evidence="7">Bromodomain associated domain-containing protein</fullName>
    </recommendedName>
</protein>
<evidence type="ECO:0000259" key="7">
    <source>
        <dbReference type="Pfam" id="PF07524"/>
    </source>
</evidence>
<evidence type="ECO:0000256" key="3">
    <source>
        <dbReference type="ARBA" id="ARBA00023163"/>
    </source>
</evidence>
<name>A0AAF1AL43_DAUCS</name>
<reference evidence="8" key="1">
    <citation type="journal article" date="2016" name="Nat. Genet.">
        <title>A high-quality carrot genome assembly provides new insights into carotenoid accumulation and asterid genome evolution.</title>
        <authorList>
            <person name="Iorizzo M."/>
            <person name="Ellison S."/>
            <person name="Senalik D."/>
            <person name="Zeng P."/>
            <person name="Satapoomin P."/>
            <person name="Huang J."/>
            <person name="Bowman M."/>
            <person name="Iovene M."/>
            <person name="Sanseverino W."/>
            <person name="Cavagnaro P."/>
            <person name="Yildiz M."/>
            <person name="Macko-Podgorni A."/>
            <person name="Moranska E."/>
            <person name="Grzebelus E."/>
            <person name="Grzebelus D."/>
            <person name="Ashrafi H."/>
            <person name="Zheng Z."/>
            <person name="Cheng S."/>
            <person name="Spooner D."/>
            <person name="Van Deynze A."/>
            <person name="Simon P."/>
        </authorList>
    </citation>
    <scope>NUCLEOTIDE SEQUENCE</scope>
    <source>
        <tissue evidence="8">Leaf</tissue>
    </source>
</reference>
<dbReference type="PANTHER" id="PTHR37604:SF1">
    <property type="entry name" value="TRANSCRIPTION INITIATION FACTOR TFIID SUBUNIT"/>
    <property type="match status" value="1"/>
</dbReference>
<feature type="coiled-coil region" evidence="5">
    <location>
        <begin position="395"/>
        <end position="422"/>
    </location>
</feature>
<dbReference type="PANTHER" id="PTHR37604">
    <property type="entry name" value="TRANSCRIPTION INITIATION FACTOR TFIID SUBUNIT"/>
    <property type="match status" value="1"/>
</dbReference>
<dbReference type="EMBL" id="CP093343">
    <property type="protein sequence ID" value="WOG84467.1"/>
    <property type="molecule type" value="Genomic_DNA"/>
</dbReference>
<reference evidence="8" key="2">
    <citation type="submission" date="2022-03" db="EMBL/GenBank/DDBJ databases">
        <title>Draft title - Genomic analysis of global carrot germplasm unveils the trajectory of domestication and the origin of high carotenoid orange carrot.</title>
        <authorList>
            <person name="Iorizzo M."/>
            <person name="Ellison S."/>
            <person name="Senalik D."/>
            <person name="Macko-Podgorni A."/>
            <person name="Grzebelus D."/>
            <person name="Bostan H."/>
            <person name="Rolling W."/>
            <person name="Curaba J."/>
            <person name="Simon P."/>
        </authorList>
    </citation>
    <scope>NUCLEOTIDE SEQUENCE</scope>
    <source>
        <tissue evidence="8">Leaf</tissue>
    </source>
</reference>
<proteinExistence type="predicted"/>
<dbReference type="GO" id="GO:0005634">
    <property type="term" value="C:nucleus"/>
    <property type="evidence" value="ECO:0007669"/>
    <property type="project" value="UniProtKB-SubCell"/>
</dbReference>
<evidence type="ECO:0000313" key="8">
    <source>
        <dbReference type="EMBL" id="WOG84467.1"/>
    </source>
</evidence>
<dbReference type="Pfam" id="PF07524">
    <property type="entry name" value="Bromo_TP"/>
    <property type="match status" value="1"/>
</dbReference>
<feature type="compositionally biased region" description="Polar residues" evidence="6">
    <location>
        <begin position="463"/>
        <end position="479"/>
    </location>
</feature>
<feature type="domain" description="Bromodomain associated" evidence="7">
    <location>
        <begin position="317"/>
        <end position="381"/>
    </location>
</feature>
<feature type="region of interest" description="Disordered" evidence="6">
    <location>
        <begin position="459"/>
        <end position="481"/>
    </location>
</feature>
<dbReference type="Gene3D" id="1.10.20.10">
    <property type="entry name" value="Histone, subunit A"/>
    <property type="match status" value="1"/>
</dbReference>
<evidence type="ECO:0000256" key="1">
    <source>
        <dbReference type="ARBA" id="ARBA00004123"/>
    </source>
</evidence>
<dbReference type="AlphaFoldDB" id="A0AAF1AL43"/>
<organism evidence="8 9">
    <name type="scientific">Daucus carota subsp. sativus</name>
    <name type="common">Carrot</name>
    <dbReference type="NCBI Taxonomy" id="79200"/>
    <lineage>
        <taxon>Eukaryota</taxon>
        <taxon>Viridiplantae</taxon>
        <taxon>Streptophyta</taxon>
        <taxon>Embryophyta</taxon>
        <taxon>Tracheophyta</taxon>
        <taxon>Spermatophyta</taxon>
        <taxon>Magnoliopsida</taxon>
        <taxon>eudicotyledons</taxon>
        <taxon>Gunneridae</taxon>
        <taxon>Pentapetalae</taxon>
        <taxon>asterids</taxon>
        <taxon>campanulids</taxon>
        <taxon>Apiales</taxon>
        <taxon>Apiaceae</taxon>
        <taxon>Apioideae</taxon>
        <taxon>Scandiceae</taxon>
        <taxon>Daucinae</taxon>
        <taxon>Daucus</taxon>
        <taxon>Daucus sect. Daucus</taxon>
    </lineage>
</organism>
<dbReference type="InterPro" id="IPR009072">
    <property type="entry name" value="Histone-fold"/>
</dbReference>
<keyword evidence="3" id="KW-0804">Transcription</keyword>
<keyword evidence="4" id="KW-0539">Nucleus</keyword>
<evidence type="ECO:0000313" key="9">
    <source>
        <dbReference type="Proteomes" id="UP000077755"/>
    </source>
</evidence>
<comment type="subcellular location">
    <subcellularLocation>
        <location evidence="1">Nucleus</location>
    </subcellularLocation>
</comment>
<dbReference type="GO" id="GO:0046982">
    <property type="term" value="F:protein heterodimerization activity"/>
    <property type="evidence" value="ECO:0007669"/>
    <property type="project" value="InterPro"/>
</dbReference>
<keyword evidence="2" id="KW-0805">Transcription regulation</keyword>